<evidence type="ECO:0000256" key="2">
    <source>
        <dbReference type="SAM" id="Phobius"/>
    </source>
</evidence>
<reference evidence="3 4" key="1">
    <citation type="submission" date="2016-02" db="EMBL/GenBank/DDBJ databases">
        <title>Genome analysis of coral dinoflagellate symbionts highlights evolutionary adaptations to a symbiotic lifestyle.</title>
        <authorList>
            <person name="Aranda M."/>
            <person name="Li Y."/>
            <person name="Liew Y.J."/>
            <person name="Baumgarten S."/>
            <person name="Simakov O."/>
            <person name="Wilson M."/>
            <person name="Piel J."/>
            <person name="Ashoor H."/>
            <person name="Bougouffa S."/>
            <person name="Bajic V.B."/>
            <person name="Ryu T."/>
            <person name="Ravasi T."/>
            <person name="Bayer T."/>
            <person name="Micklem G."/>
            <person name="Kim H."/>
            <person name="Bhak J."/>
            <person name="Lajeunesse T.C."/>
            <person name="Voolstra C.R."/>
        </authorList>
    </citation>
    <scope>NUCLEOTIDE SEQUENCE [LARGE SCALE GENOMIC DNA]</scope>
    <source>
        <strain evidence="3 4">CCMP2467</strain>
    </source>
</reference>
<dbReference type="Gene3D" id="3.30.420.10">
    <property type="entry name" value="Ribonuclease H-like superfamily/Ribonuclease H"/>
    <property type="match status" value="1"/>
</dbReference>
<accession>A0A1Q9DES3</accession>
<feature type="region of interest" description="Disordered" evidence="1">
    <location>
        <begin position="1"/>
        <end position="21"/>
    </location>
</feature>
<keyword evidence="2" id="KW-0812">Transmembrane</keyword>
<dbReference type="GO" id="GO:0003676">
    <property type="term" value="F:nucleic acid binding"/>
    <property type="evidence" value="ECO:0007669"/>
    <property type="project" value="InterPro"/>
</dbReference>
<sequence length="1399" mass="156264">MAALRRSAAEQQLAAVPARDDGALPSELEALQVAFQKPRIEVNQNATDQAEANDDVEEDGVKELREKDVVDQRALLHLKLEPIPPDAASFRTWKNGFKVQLSKLDTSGQGIVLAWISRGFDADRVDLEDSGLLPRLDAWVAGELSSGRVLKQSSELEQDITAYIERCSQLDRSPKGRVMLSIIARHYDLDRVRGSVLTASTLFQIELGGNSIKDLRDFVNRIRIVLSAIPVGQRPDDRLTGEWLFHRVKHIRKLERVIEDIRDSASTSHRREWAYLWDKIQDLIVQDREDSNAQSVLKSLQAATPQAKTKAVPAVPPPSQLKVVILVQRKPCLTKGYLVRSPLLEVTRESLSLLDFFGWVEFLDLGLLLISFLWLRMVRLLMRHLTPVRLLLRLLVSVTMNILLRLFHFPKNPFCDVCNQARMLSRRVRRKPRDHDEEPDPLEASEFGEVIAADHIHVFRSPDDSDALDKTYVVLCLRDKYTGLFAAYPGTDRSTASIVSSLRKFVGRRICSKPVTLVSDAADEFVAAAEEMGWISSPSLPNRFPHNAQLEREIRTFQEGVRASFLEAGFSIRPELWPIACRYGSMALNLTLPSPADESCNRWVFMNDDAGRDEVPVKKLLLGQLVFYRNKSDSKFGPNAAPGLFAGWRLEPGCIYRSVTYVLDLEKLRLKSGAWTDPLSVPEAELYVRSGDPVFPLRNAAEHALLSFAELGDVEIPEPLPLPFTPHVFGDKDGRKKIRRIYITYARFRKIGPTPGCSACDNDKSNHTPECIARFEKAFGRESKAPETPVPKEFLSYEELTLPRPVVRPDGDHLSDIEPSGDEGEQVNLTDPVTVDQLVWKSQRTLLGFLQVAAAVLSNDGEVVVDWPQDSSSWMLPEVQAFEDQFGFKKVTFKGCALGMVSSKGDPFDAPWQIMSSSKRIIDNFKPFKCKHAPGVKHDKASALWPRVAHYPRAFHEVLLMSLFPFAKAFQSPALPCVPCVPQIHREKDSKPSVPIDVLMHETGMKEVKVPGLVHRLLDRKEWAGQPGAYEAIKKEKDGLVGVGTWIESEIVSKKDVLSWATSCLDTSRSTNGYVLALEGPASFALLSWCQGGEIREAQARGEEANIEVVSDEEEVEVASSSSARAFTPKASGAVPEDVEEESIPEPKTPPRDSTFVVTVPKKKAKPALPKEPSYPPPAVPKEPSYPPPAADRELDFVGLRALACDHQGQVIKVKASQLQGCKGIISWDFHRVLDRDYNDYKDCTDWRAPGLPWRNQQLLKRLHEQIRQGQILSIVLSYCHAEDTRLHVLNSVATACEEVFGQTGFTPVDLIVLTDKATGRIGKLAAIKLLSKGEIPVLHLDDSVEVVSELAGHRNITPIHIAVPRRGRTEYPSAPVPSFSSPCDAEETVLNFIQRCID</sequence>
<keyword evidence="2" id="KW-0472">Membrane</keyword>
<dbReference type="EMBL" id="LSRX01000574">
    <property type="protein sequence ID" value="OLP93635.1"/>
    <property type="molecule type" value="Genomic_DNA"/>
</dbReference>
<dbReference type="InterPro" id="IPR036397">
    <property type="entry name" value="RNaseH_sf"/>
</dbReference>
<feature type="transmembrane region" description="Helical" evidence="2">
    <location>
        <begin position="390"/>
        <end position="409"/>
    </location>
</feature>
<keyword evidence="4" id="KW-1185">Reference proteome</keyword>
<evidence type="ECO:0000256" key="1">
    <source>
        <dbReference type="SAM" id="MobiDB-lite"/>
    </source>
</evidence>
<proteinExistence type="predicted"/>
<keyword evidence="2" id="KW-1133">Transmembrane helix</keyword>
<dbReference type="InterPro" id="IPR012337">
    <property type="entry name" value="RNaseH-like_sf"/>
</dbReference>
<feature type="transmembrane region" description="Helical" evidence="2">
    <location>
        <begin position="356"/>
        <end position="378"/>
    </location>
</feature>
<protein>
    <recommendedName>
        <fullName evidence="5">Integrase catalytic domain-containing protein</fullName>
    </recommendedName>
</protein>
<dbReference type="OrthoDB" id="437673at2759"/>
<comment type="caution">
    <text evidence="3">The sequence shown here is derived from an EMBL/GenBank/DDBJ whole genome shotgun (WGS) entry which is preliminary data.</text>
</comment>
<feature type="compositionally biased region" description="Pro residues" evidence="1">
    <location>
        <begin position="1173"/>
        <end position="1188"/>
    </location>
</feature>
<dbReference type="Proteomes" id="UP000186817">
    <property type="component" value="Unassembled WGS sequence"/>
</dbReference>
<feature type="region of interest" description="Disordered" evidence="1">
    <location>
        <begin position="1118"/>
        <end position="1188"/>
    </location>
</feature>
<evidence type="ECO:0000313" key="3">
    <source>
        <dbReference type="EMBL" id="OLP93635.1"/>
    </source>
</evidence>
<gene>
    <name evidence="3" type="ORF">AK812_SmicGene24425</name>
</gene>
<name>A0A1Q9DES3_SYMMI</name>
<evidence type="ECO:0008006" key="5">
    <source>
        <dbReference type="Google" id="ProtNLM"/>
    </source>
</evidence>
<dbReference type="SUPFAM" id="SSF53098">
    <property type="entry name" value="Ribonuclease H-like"/>
    <property type="match status" value="1"/>
</dbReference>
<evidence type="ECO:0000313" key="4">
    <source>
        <dbReference type="Proteomes" id="UP000186817"/>
    </source>
</evidence>
<organism evidence="3 4">
    <name type="scientific">Symbiodinium microadriaticum</name>
    <name type="common">Dinoflagellate</name>
    <name type="synonym">Zooxanthella microadriatica</name>
    <dbReference type="NCBI Taxonomy" id="2951"/>
    <lineage>
        <taxon>Eukaryota</taxon>
        <taxon>Sar</taxon>
        <taxon>Alveolata</taxon>
        <taxon>Dinophyceae</taxon>
        <taxon>Suessiales</taxon>
        <taxon>Symbiodiniaceae</taxon>
        <taxon>Symbiodinium</taxon>
    </lineage>
</organism>